<feature type="compositionally biased region" description="Basic and acidic residues" evidence="1">
    <location>
        <begin position="86"/>
        <end position="98"/>
    </location>
</feature>
<keyword evidence="3" id="KW-1185">Reference proteome</keyword>
<feature type="region of interest" description="Disordered" evidence="1">
    <location>
        <begin position="81"/>
        <end position="133"/>
    </location>
</feature>
<evidence type="ECO:0000256" key="1">
    <source>
        <dbReference type="SAM" id="MobiDB-lite"/>
    </source>
</evidence>
<evidence type="ECO:0000313" key="3">
    <source>
        <dbReference type="Proteomes" id="UP000218209"/>
    </source>
</evidence>
<name>A0A1X6P882_PORUM</name>
<protein>
    <submittedName>
        <fullName evidence="2">Uncharacterized protein</fullName>
    </submittedName>
</protein>
<dbReference type="Proteomes" id="UP000218209">
    <property type="component" value="Unassembled WGS sequence"/>
</dbReference>
<accession>A0A1X6P882</accession>
<sequence>MAATRRRRRTAIAAAPFSMANETGADSEQCVEQLPPSSKELWTFGRRIDRGGGCSSGCTVERGTTTTQGSSCLPLLRCQTSAHGPHSKEATHRREQPRRGRQSPRKLAVTEEHEPGGTPAAAGGGEDKDEPAR</sequence>
<reference evidence="2 3" key="1">
    <citation type="submission" date="2017-03" db="EMBL/GenBank/DDBJ databases">
        <title>WGS assembly of Porphyra umbilicalis.</title>
        <authorList>
            <person name="Brawley S.H."/>
            <person name="Blouin N.A."/>
            <person name="Ficko-Blean E."/>
            <person name="Wheeler G.L."/>
            <person name="Lohr M."/>
            <person name="Goodson H.V."/>
            <person name="Jenkins J.W."/>
            <person name="Blaby-Haas C.E."/>
            <person name="Helliwell K.E."/>
            <person name="Chan C."/>
            <person name="Marriage T."/>
            <person name="Bhattacharya D."/>
            <person name="Klein A.S."/>
            <person name="Badis Y."/>
            <person name="Brodie J."/>
            <person name="Cao Y."/>
            <person name="Collen J."/>
            <person name="Dittami S.M."/>
            <person name="Gachon C.M."/>
            <person name="Green B.R."/>
            <person name="Karpowicz S."/>
            <person name="Kim J.W."/>
            <person name="Kudahl U."/>
            <person name="Lin S."/>
            <person name="Michel G."/>
            <person name="Mittag M."/>
            <person name="Olson B.J."/>
            <person name="Pangilinan J."/>
            <person name="Peng Y."/>
            <person name="Qiu H."/>
            <person name="Shu S."/>
            <person name="Singer J.T."/>
            <person name="Smith A.G."/>
            <person name="Sprecher B.N."/>
            <person name="Wagner V."/>
            <person name="Wang W."/>
            <person name="Wang Z.-Y."/>
            <person name="Yan J."/>
            <person name="Yarish C."/>
            <person name="Zoeuner-Riek S."/>
            <person name="Zhuang Y."/>
            <person name="Zou Y."/>
            <person name="Lindquist E.A."/>
            <person name="Grimwood J."/>
            <person name="Barry K."/>
            <person name="Rokhsar D.S."/>
            <person name="Schmutz J."/>
            <person name="Stiller J.W."/>
            <person name="Grossman A.R."/>
            <person name="Prochnik S.E."/>
        </authorList>
    </citation>
    <scope>NUCLEOTIDE SEQUENCE [LARGE SCALE GENOMIC DNA]</scope>
    <source>
        <strain evidence="2">4086291</strain>
    </source>
</reference>
<proteinExistence type="predicted"/>
<gene>
    <name evidence="2" type="ORF">BU14_0161s0011</name>
</gene>
<dbReference type="AlphaFoldDB" id="A0A1X6P882"/>
<organism evidence="2 3">
    <name type="scientific">Porphyra umbilicalis</name>
    <name type="common">Purple laver</name>
    <name type="synonym">Red alga</name>
    <dbReference type="NCBI Taxonomy" id="2786"/>
    <lineage>
        <taxon>Eukaryota</taxon>
        <taxon>Rhodophyta</taxon>
        <taxon>Bangiophyceae</taxon>
        <taxon>Bangiales</taxon>
        <taxon>Bangiaceae</taxon>
        <taxon>Porphyra</taxon>
    </lineage>
</organism>
<evidence type="ECO:0000313" key="2">
    <source>
        <dbReference type="EMBL" id="OSX77089.1"/>
    </source>
</evidence>
<dbReference type="EMBL" id="KV918846">
    <property type="protein sequence ID" value="OSX77089.1"/>
    <property type="molecule type" value="Genomic_DNA"/>
</dbReference>